<dbReference type="EMBL" id="RBKS01000001">
    <property type="protein sequence ID" value="RKR75642.1"/>
    <property type="molecule type" value="Genomic_DNA"/>
</dbReference>
<protein>
    <submittedName>
        <fullName evidence="2">GAF domain-containing protein</fullName>
    </submittedName>
</protein>
<dbReference type="SUPFAM" id="SSF52266">
    <property type="entry name" value="SGNH hydrolase"/>
    <property type="match status" value="1"/>
</dbReference>
<keyword evidence="3" id="KW-1185">Reference proteome</keyword>
<reference evidence="2 3" key="1">
    <citation type="submission" date="2018-10" db="EMBL/GenBank/DDBJ databases">
        <title>Sequencing the genomes of 1000 actinobacteria strains.</title>
        <authorList>
            <person name="Klenk H.-P."/>
        </authorList>
    </citation>
    <scope>NUCLEOTIDE SEQUENCE [LARGE SCALE GENOMIC DNA]</scope>
    <source>
        <strain evidence="2 3">DSM 17894</strain>
    </source>
</reference>
<accession>A0A495IHY3</accession>
<gene>
    <name evidence="2" type="ORF">C8E83_2790</name>
</gene>
<dbReference type="Pfam" id="PF01590">
    <property type="entry name" value="GAF"/>
    <property type="match status" value="1"/>
</dbReference>
<evidence type="ECO:0000259" key="1">
    <source>
        <dbReference type="Pfam" id="PF01590"/>
    </source>
</evidence>
<dbReference type="PANTHER" id="PTHR43102">
    <property type="entry name" value="SLR1143 PROTEIN"/>
    <property type="match status" value="1"/>
</dbReference>
<dbReference type="InterPro" id="IPR036514">
    <property type="entry name" value="SGNH_hydro_sf"/>
</dbReference>
<comment type="caution">
    <text evidence="2">The sequence shown here is derived from an EMBL/GenBank/DDBJ whole genome shotgun (WGS) entry which is preliminary data.</text>
</comment>
<feature type="domain" description="GAF" evidence="1">
    <location>
        <begin position="285"/>
        <end position="405"/>
    </location>
</feature>
<dbReference type="PANTHER" id="PTHR43102:SF2">
    <property type="entry name" value="GAF DOMAIN-CONTAINING PROTEIN"/>
    <property type="match status" value="1"/>
</dbReference>
<dbReference type="InterPro" id="IPR029016">
    <property type="entry name" value="GAF-like_dom_sf"/>
</dbReference>
<evidence type="ECO:0000313" key="3">
    <source>
        <dbReference type="Proteomes" id="UP000280008"/>
    </source>
</evidence>
<dbReference type="Proteomes" id="UP000280008">
    <property type="component" value="Unassembled WGS sequence"/>
</dbReference>
<evidence type="ECO:0000313" key="2">
    <source>
        <dbReference type="EMBL" id="RKR75642.1"/>
    </source>
</evidence>
<dbReference type="Gene3D" id="3.40.50.1110">
    <property type="entry name" value="SGNH hydrolase"/>
    <property type="match status" value="1"/>
</dbReference>
<dbReference type="Gene3D" id="3.30.450.40">
    <property type="match status" value="1"/>
</dbReference>
<dbReference type="InterPro" id="IPR003018">
    <property type="entry name" value="GAF"/>
</dbReference>
<proteinExistence type="predicted"/>
<sequence>MTSPLRPLALPFFRGRFSGLGGRFSIPRPSDAPSAHSPGVDPDRILIFGNGAAVGWGVRSHDLALPGQLSRQLSAVTGRGVDADLVADPLITIQNAVDHLPDDRVPTYDAIVVVIGFSDALRMTSVRRWRQDMAALLGRLVALRSTGAEIVIQAIHRPSSIKYFALKEAGAVDAHAERLNAVTRELCDELPGVRLIVSRDRAEAERKIADEHGSHGGGQGIVGEQIPATELFRLIAATITAQLAPLLDDHFARGREDCPLRVRPQSDDDRDRAVRALGILDTPHEKRFDEIVERARVLLGTTGAAFSVVDRDRVWNKAVAGPVPREFPNERAMCSVTIRGDGPFVVPDVWEDSRFEATSELRFYAGYPVQTPDGIRIGALCVTDPQPRHADQVDLVLLRELALSVQRELSQVSQAF</sequence>
<dbReference type="AlphaFoldDB" id="A0A495IHY3"/>
<dbReference type="SUPFAM" id="SSF55781">
    <property type="entry name" value="GAF domain-like"/>
    <property type="match status" value="1"/>
</dbReference>
<organism evidence="2 3">
    <name type="scientific">Frondihabitans australicus</name>
    <dbReference type="NCBI Taxonomy" id="386892"/>
    <lineage>
        <taxon>Bacteria</taxon>
        <taxon>Bacillati</taxon>
        <taxon>Actinomycetota</taxon>
        <taxon>Actinomycetes</taxon>
        <taxon>Micrococcales</taxon>
        <taxon>Microbacteriaceae</taxon>
        <taxon>Frondihabitans</taxon>
    </lineage>
</organism>
<dbReference type="RefSeq" id="WP_121370413.1">
    <property type="nucleotide sequence ID" value="NZ_RBKS01000001.1"/>
</dbReference>
<name>A0A495IHY3_9MICO</name>
<dbReference type="OrthoDB" id="9151676at2"/>